<dbReference type="InterPro" id="IPR013106">
    <property type="entry name" value="Ig_V-set"/>
</dbReference>
<dbReference type="InterPro" id="IPR003599">
    <property type="entry name" value="Ig_sub"/>
</dbReference>
<evidence type="ECO:0000256" key="2">
    <source>
        <dbReference type="ARBA" id="ARBA00022692"/>
    </source>
</evidence>
<dbReference type="InterPro" id="IPR036179">
    <property type="entry name" value="Ig-like_dom_sf"/>
</dbReference>
<dbReference type="PANTHER" id="PTHR11860">
    <property type="entry name" value="POLYMERIC-IMMUNOGLOBULIN RECEPTOR"/>
    <property type="match status" value="1"/>
</dbReference>
<dbReference type="PANTHER" id="PTHR11860:SF118">
    <property type="entry name" value="CMRF35-LIKE MOLECULE 3-RELATED"/>
    <property type="match status" value="1"/>
</dbReference>
<dbReference type="InterPro" id="IPR050671">
    <property type="entry name" value="CD300_family_receptors"/>
</dbReference>
<comment type="subcellular location">
    <subcellularLocation>
        <location evidence="1">Membrane</location>
    </subcellularLocation>
</comment>
<dbReference type="SUPFAM" id="SSF48726">
    <property type="entry name" value="Immunoglobulin"/>
    <property type="match status" value="3"/>
</dbReference>
<evidence type="ECO:0000256" key="4">
    <source>
        <dbReference type="SAM" id="MobiDB-lite"/>
    </source>
</evidence>
<sequence>MVLGFGLVFICRRSRRNQSEKALVTNSNPQTDNNRQSHLRDNDYEEIQDPTIRLHLVAAGANGSVVYANTQLPTMLCDDPTYSTIQSVSQSEDPLYSTAQLPKMQSAKPGEENDYKGAGYVGHSVTFKYKYEDADKGKSKYVCKNENDGCHLQTRTHKKDNWMTKDRFSLYDNTTGRFVLVYISDLTKEDAGIYWCVIDEPFDNDSQVSLDKSKAIQLDILTGEANIMNMTGYVGGAVLMKCNFSRGHSNYTKYFCRKNLQGPECIHRIRNHVSDGWETQGRFSLFYNSSANFSYVNISKLTKEDSGKYNCAVDIPVSHNRQVTVDESIEQKLDVEEDSCCKEQTSIRATVGQELNITCNYTDQHRENPKFFCKENGDHGCPFNFTSQDSRQEEFSALYALHDDKDSRTLVVSFRKVSESESGHYLCGVEVNWESGGYRSFITKVSVEEPTFNPITSFQGNNTESADSDCVYEEIQDTCISASEINTVYVKAQLPTIPCTDPTYVNVKLPTIPGSDPTHSAAQSALGQPEGSRWASAAFRKTSFSNIELVTLKEDEPPLN</sequence>
<comment type="caution">
    <text evidence="6">The sequence shown here is derived from an EMBL/GenBank/DDBJ whole genome shotgun (WGS) entry which is preliminary data.</text>
</comment>
<dbReference type="AlphaFoldDB" id="A0ABD1JIX7"/>
<dbReference type="InterPro" id="IPR013783">
    <property type="entry name" value="Ig-like_fold"/>
</dbReference>
<keyword evidence="7" id="KW-1185">Reference proteome</keyword>
<keyword evidence="2" id="KW-0812">Transmembrane</keyword>
<name>A0ABD1JIX7_9TELE</name>
<dbReference type="SMART" id="SM00409">
    <property type="entry name" value="IG"/>
    <property type="match status" value="3"/>
</dbReference>
<gene>
    <name evidence="6" type="ORF">ACEWY4_017384</name>
</gene>
<evidence type="ECO:0000313" key="6">
    <source>
        <dbReference type="EMBL" id="KAL2086325.1"/>
    </source>
</evidence>
<dbReference type="EMBL" id="JBHFQA010000015">
    <property type="protein sequence ID" value="KAL2086325.1"/>
    <property type="molecule type" value="Genomic_DNA"/>
</dbReference>
<evidence type="ECO:0000313" key="7">
    <source>
        <dbReference type="Proteomes" id="UP001591681"/>
    </source>
</evidence>
<organism evidence="6 7">
    <name type="scientific">Coilia grayii</name>
    <name type="common">Gray's grenadier anchovy</name>
    <dbReference type="NCBI Taxonomy" id="363190"/>
    <lineage>
        <taxon>Eukaryota</taxon>
        <taxon>Metazoa</taxon>
        <taxon>Chordata</taxon>
        <taxon>Craniata</taxon>
        <taxon>Vertebrata</taxon>
        <taxon>Euteleostomi</taxon>
        <taxon>Actinopterygii</taxon>
        <taxon>Neopterygii</taxon>
        <taxon>Teleostei</taxon>
        <taxon>Clupei</taxon>
        <taxon>Clupeiformes</taxon>
        <taxon>Clupeoidei</taxon>
        <taxon>Engraulidae</taxon>
        <taxon>Coilinae</taxon>
        <taxon>Coilia</taxon>
    </lineage>
</organism>
<dbReference type="InterPro" id="IPR007110">
    <property type="entry name" value="Ig-like_dom"/>
</dbReference>
<evidence type="ECO:0000259" key="5">
    <source>
        <dbReference type="PROSITE" id="PS50835"/>
    </source>
</evidence>
<protein>
    <recommendedName>
        <fullName evidence="5">Ig-like domain-containing protein</fullName>
    </recommendedName>
</protein>
<dbReference type="Pfam" id="PF07686">
    <property type="entry name" value="V-set"/>
    <property type="match status" value="3"/>
</dbReference>
<dbReference type="PROSITE" id="PS50835">
    <property type="entry name" value="IG_LIKE"/>
    <property type="match status" value="1"/>
</dbReference>
<keyword evidence="3" id="KW-0472">Membrane</keyword>
<evidence type="ECO:0000256" key="1">
    <source>
        <dbReference type="ARBA" id="ARBA00004370"/>
    </source>
</evidence>
<proteinExistence type="predicted"/>
<feature type="compositionally biased region" description="Polar residues" evidence="4">
    <location>
        <begin position="24"/>
        <end position="36"/>
    </location>
</feature>
<feature type="region of interest" description="Disordered" evidence="4">
    <location>
        <begin position="19"/>
        <end position="39"/>
    </location>
</feature>
<evidence type="ECO:0000256" key="3">
    <source>
        <dbReference type="ARBA" id="ARBA00023136"/>
    </source>
</evidence>
<dbReference type="Proteomes" id="UP001591681">
    <property type="component" value="Unassembled WGS sequence"/>
</dbReference>
<reference evidence="6 7" key="1">
    <citation type="submission" date="2024-09" db="EMBL/GenBank/DDBJ databases">
        <title>A chromosome-level genome assembly of Gray's grenadier anchovy, Coilia grayii.</title>
        <authorList>
            <person name="Fu Z."/>
        </authorList>
    </citation>
    <scope>NUCLEOTIDE SEQUENCE [LARGE SCALE GENOMIC DNA]</scope>
    <source>
        <strain evidence="6">G4</strain>
        <tissue evidence="6">Muscle</tissue>
    </source>
</reference>
<accession>A0ABD1JIX7</accession>
<dbReference type="Gene3D" id="2.60.40.10">
    <property type="entry name" value="Immunoglobulins"/>
    <property type="match status" value="3"/>
</dbReference>
<feature type="domain" description="Ig-like" evidence="5">
    <location>
        <begin position="235"/>
        <end position="324"/>
    </location>
</feature>
<dbReference type="GO" id="GO:0016020">
    <property type="term" value="C:membrane"/>
    <property type="evidence" value="ECO:0007669"/>
    <property type="project" value="UniProtKB-SubCell"/>
</dbReference>